<dbReference type="InterPro" id="IPR023696">
    <property type="entry name" value="Ureohydrolase_dom_sf"/>
</dbReference>
<evidence type="ECO:0000256" key="1">
    <source>
        <dbReference type="ARBA" id="ARBA00005947"/>
    </source>
</evidence>
<protein>
    <submittedName>
        <fullName evidence="3">Histone deacetylase superfamily</fullName>
    </submittedName>
</protein>
<dbReference type="InterPro" id="IPR000286">
    <property type="entry name" value="HDACs"/>
</dbReference>
<dbReference type="KEGG" id="dol:Dole_1974"/>
<dbReference type="EMBL" id="CP000859">
    <property type="protein sequence ID" value="ABW67778.1"/>
    <property type="molecule type" value="Genomic_DNA"/>
</dbReference>
<reference evidence="3 4" key="1">
    <citation type="submission" date="2007-10" db="EMBL/GenBank/DDBJ databases">
        <title>Complete sequence of Desulfococcus oleovorans Hxd3.</title>
        <authorList>
            <consortium name="US DOE Joint Genome Institute"/>
            <person name="Copeland A."/>
            <person name="Lucas S."/>
            <person name="Lapidus A."/>
            <person name="Barry K."/>
            <person name="Glavina del Rio T."/>
            <person name="Dalin E."/>
            <person name="Tice H."/>
            <person name="Pitluck S."/>
            <person name="Kiss H."/>
            <person name="Brettin T."/>
            <person name="Bruce D."/>
            <person name="Detter J.C."/>
            <person name="Han C."/>
            <person name="Schmutz J."/>
            <person name="Larimer F."/>
            <person name="Land M."/>
            <person name="Hauser L."/>
            <person name="Kyrpides N."/>
            <person name="Kim E."/>
            <person name="Wawrik B."/>
            <person name="Richardson P."/>
        </authorList>
    </citation>
    <scope>NUCLEOTIDE SEQUENCE [LARGE SCALE GENOMIC DNA]</scope>
    <source>
        <strain evidence="4">DSM 6200 / JCM 39069 / Hxd3</strain>
    </source>
</reference>
<dbReference type="InterPro" id="IPR023801">
    <property type="entry name" value="His_deacetylse_dom"/>
</dbReference>
<sequence length="345" mass="37556">MSRKVAISRDDRFLLHKTGHAHPESPSRLASIYRMVDRHFAGTVTTMTPEPATLDQLELVHTPGHVKKILKTAEHKITSMAPDTPVSGHSYLAAWLAAGACMQGVDLLLSGACRAFFSLVRPPGHHALPDRATGFCLLNNLAIAARYARMRYNLERILIVDWDVHHGNGIHDIFYREPGVFYVSSHDLMLFPYSGEAGDTGEAGGRGFTLNMPLSRSFGDGDMAYIYRTVLTPVFRWYTPSMVMIAAGFDAHADDPLGRSAWSENAYFLLARLVCELADADHVPLLLSLEGGYDPGANAASAKAVLEALVSYAPAGPVPAPLDPNAADELLETVFTTHKPYGIVS</sequence>
<dbReference type="eggNOG" id="COG0123">
    <property type="taxonomic scope" value="Bacteria"/>
</dbReference>
<keyword evidence="4" id="KW-1185">Reference proteome</keyword>
<dbReference type="GO" id="GO:0040029">
    <property type="term" value="P:epigenetic regulation of gene expression"/>
    <property type="evidence" value="ECO:0007669"/>
    <property type="project" value="TreeGrafter"/>
</dbReference>
<dbReference type="AlphaFoldDB" id="A8ZT95"/>
<comment type="similarity">
    <text evidence="1">Belongs to the histone deacetylase family.</text>
</comment>
<dbReference type="RefSeq" id="WP_012175390.1">
    <property type="nucleotide sequence ID" value="NC_009943.1"/>
</dbReference>
<organism evidence="3 4">
    <name type="scientific">Desulfosudis oleivorans (strain DSM 6200 / JCM 39069 / Hxd3)</name>
    <name type="common">Desulfococcus oleovorans</name>
    <dbReference type="NCBI Taxonomy" id="96561"/>
    <lineage>
        <taxon>Bacteria</taxon>
        <taxon>Pseudomonadati</taxon>
        <taxon>Thermodesulfobacteriota</taxon>
        <taxon>Desulfobacteria</taxon>
        <taxon>Desulfobacterales</taxon>
        <taxon>Desulfosudaceae</taxon>
        <taxon>Desulfosudis</taxon>
    </lineage>
</organism>
<dbReference type="GO" id="GO:0004407">
    <property type="term" value="F:histone deacetylase activity"/>
    <property type="evidence" value="ECO:0007669"/>
    <property type="project" value="TreeGrafter"/>
</dbReference>
<dbReference type="Gene3D" id="3.40.800.20">
    <property type="entry name" value="Histone deacetylase domain"/>
    <property type="match status" value="1"/>
</dbReference>
<dbReference type="InterPro" id="IPR037138">
    <property type="entry name" value="His_deacetylse_dom_sf"/>
</dbReference>
<evidence type="ECO:0000313" key="3">
    <source>
        <dbReference type="EMBL" id="ABW67778.1"/>
    </source>
</evidence>
<dbReference type="Pfam" id="PF00850">
    <property type="entry name" value="Hist_deacetyl"/>
    <property type="match status" value="1"/>
</dbReference>
<dbReference type="STRING" id="96561.Dole_1974"/>
<dbReference type="SUPFAM" id="SSF52768">
    <property type="entry name" value="Arginase/deacetylase"/>
    <property type="match status" value="1"/>
</dbReference>
<dbReference type="HOGENOM" id="CLU_007727_8_2_7"/>
<dbReference type="OrthoDB" id="9808367at2"/>
<evidence type="ECO:0000313" key="4">
    <source>
        <dbReference type="Proteomes" id="UP000008561"/>
    </source>
</evidence>
<accession>A8ZT95</accession>
<evidence type="ECO:0000259" key="2">
    <source>
        <dbReference type="Pfam" id="PF00850"/>
    </source>
</evidence>
<dbReference type="PRINTS" id="PR01270">
    <property type="entry name" value="HDASUPER"/>
</dbReference>
<dbReference type="PANTHER" id="PTHR10625">
    <property type="entry name" value="HISTONE DEACETYLASE HDAC1-RELATED"/>
    <property type="match status" value="1"/>
</dbReference>
<dbReference type="Proteomes" id="UP000008561">
    <property type="component" value="Chromosome"/>
</dbReference>
<proteinExistence type="inferred from homology"/>
<dbReference type="CDD" id="cd09992">
    <property type="entry name" value="HDAC_classII"/>
    <property type="match status" value="1"/>
</dbReference>
<name>A8ZT95_DESOH</name>
<gene>
    <name evidence="3" type="ordered locus">Dole_1974</name>
</gene>
<feature type="domain" description="Histone deacetylase" evidence="2">
    <location>
        <begin position="22"/>
        <end position="309"/>
    </location>
</feature>